<organism evidence="3 4">
    <name type="scientific">Strongyloides papillosus</name>
    <name type="common">Intestinal threadworm</name>
    <dbReference type="NCBI Taxonomy" id="174720"/>
    <lineage>
        <taxon>Eukaryota</taxon>
        <taxon>Metazoa</taxon>
        <taxon>Ecdysozoa</taxon>
        <taxon>Nematoda</taxon>
        <taxon>Chromadorea</taxon>
        <taxon>Rhabditida</taxon>
        <taxon>Tylenchina</taxon>
        <taxon>Panagrolaimomorpha</taxon>
        <taxon>Strongyloidoidea</taxon>
        <taxon>Strongyloididae</taxon>
        <taxon>Strongyloides</taxon>
    </lineage>
</organism>
<feature type="compositionally biased region" description="Basic and acidic residues" evidence="2">
    <location>
        <begin position="294"/>
        <end position="307"/>
    </location>
</feature>
<sequence>MSSRRHILEKAVAKKRHNQDLSKIRSISLKYSNSQRRITYLTEKIDALSQENRSIEEQYSNLLQNNEKLLEEISQLKRQHEESMMRAREAEIHCDNLNRINFNLNQICQQQARQNNIMSGSKDKELSDANSKLKYMLENSVLLSIQKKQLQYCCPSTQQKWINSIISAIVRTNINEAPPSDVLIKLSDRIMKLANETMRKEKERERKAIMLKEKETKVTQIVEMELSSSNTNDQIKEIEPSTVNKENQKSATSFSNLNEGDSSVKMPSQQQKERKRLFAIPLLDGNDSTFKGEASSHKEDDGDNMRM</sequence>
<keyword evidence="3" id="KW-1185">Reference proteome</keyword>
<evidence type="ECO:0000256" key="2">
    <source>
        <dbReference type="SAM" id="MobiDB-lite"/>
    </source>
</evidence>
<evidence type="ECO:0000256" key="1">
    <source>
        <dbReference type="SAM" id="Coils"/>
    </source>
</evidence>
<accession>A0A0N5B3F0</accession>
<dbReference type="AlphaFoldDB" id="A0A0N5B3F0"/>
<evidence type="ECO:0000313" key="4">
    <source>
        <dbReference type="WBParaSite" id="SPAL_0000060100.1"/>
    </source>
</evidence>
<reference evidence="4" key="1">
    <citation type="submission" date="2017-02" db="UniProtKB">
        <authorList>
            <consortium name="WormBaseParasite"/>
        </authorList>
    </citation>
    <scope>IDENTIFICATION</scope>
</reference>
<name>A0A0N5B3F0_STREA</name>
<keyword evidence="1" id="KW-0175">Coiled coil</keyword>
<feature type="compositionally biased region" description="Polar residues" evidence="2">
    <location>
        <begin position="241"/>
        <end position="270"/>
    </location>
</feature>
<protein>
    <submittedName>
        <fullName evidence="4">GRIP domain-containing protein</fullName>
    </submittedName>
</protein>
<proteinExistence type="predicted"/>
<feature type="region of interest" description="Disordered" evidence="2">
    <location>
        <begin position="228"/>
        <end position="307"/>
    </location>
</feature>
<evidence type="ECO:0000313" key="3">
    <source>
        <dbReference type="Proteomes" id="UP000046392"/>
    </source>
</evidence>
<feature type="coiled-coil region" evidence="1">
    <location>
        <begin position="38"/>
        <end position="90"/>
    </location>
</feature>
<dbReference type="WBParaSite" id="SPAL_0000060100.1">
    <property type="protein sequence ID" value="SPAL_0000060100.1"/>
    <property type="gene ID" value="SPAL_0000060100"/>
</dbReference>
<dbReference type="Proteomes" id="UP000046392">
    <property type="component" value="Unplaced"/>
</dbReference>